<dbReference type="EMBL" id="JAUKUD010000007">
    <property type="protein sequence ID" value="KAK0738409.1"/>
    <property type="molecule type" value="Genomic_DNA"/>
</dbReference>
<feature type="region of interest" description="Disordered" evidence="3">
    <location>
        <begin position="450"/>
        <end position="474"/>
    </location>
</feature>
<feature type="transmembrane region" description="Helical" evidence="4">
    <location>
        <begin position="474"/>
        <end position="501"/>
    </location>
</feature>
<feature type="signal peptide" evidence="5">
    <location>
        <begin position="1"/>
        <end position="30"/>
    </location>
</feature>
<evidence type="ECO:0000256" key="2">
    <source>
        <dbReference type="ARBA" id="ARBA00023004"/>
    </source>
</evidence>
<feature type="compositionally biased region" description="Low complexity" evidence="3">
    <location>
        <begin position="464"/>
        <end position="474"/>
    </location>
</feature>
<dbReference type="GO" id="GO:0019760">
    <property type="term" value="P:glucosinolate metabolic process"/>
    <property type="evidence" value="ECO:0007669"/>
    <property type="project" value="UniProtKB-ARBA"/>
</dbReference>
<protein>
    <recommendedName>
        <fullName evidence="8">Galactose oxidase</fullName>
    </recommendedName>
</protein>
<dbReference type="AlphaFoldDB" id="A0AA40EEE5"/>
<feature type="region of interest" description="Disordered" evidence="3">
    <location>
        <begin position="647"/>
        <end position="700"/>
    </location>
</feature>
<feature type="compositionally biased region" description="Gly residues" evidence="3">
    <location>
        <begin position="677"/>
        <end position="689"/>
    </location>
</feature>
<name>A0AA40EEE5_9PEZI</name>
<keyword evidence="4" id="KW-0812">Transmembrane</keyword>
<comment type="caution">
    <text evidence="6">The sequence shown here is derived from an EMBL/GenBank/DDBJ whole genome shotgun (WGS) entry which is preliminary data.</text>
</comment>
<evidence type="ECO:0000256" key="1">
    <source>
        <dbReference type="ARBA" id="ARBA00022737"/>
    </source>
</evidence>
<feature type="region of interest" description="Disordered" evidence="3">
    <location>
        <begin position="510"/>
        <end position="558"/>
    </location>
</feature>
<proteinExistence type="predicted"/>
<dbReference type="Gene3D" id="2.120.10.80">
    <property type="entry name" value="Kelch-type beta propeller"/>
    <property type="match status" value="2"/>
</dbReference>
<evidence type="ECO:0008006" key="8">
    <source>
        <dbReference type="Google" id="ProtNLM"/>
    </source>
</evidence>
<dbReference type="PANTHER" id="PTHR47435:SF4">
    <property type="entry name" value="KELCH REPEAT PROTEIN (AFU_ORTHOLOGUE AFUA_5G12780)"/>
    <property type="match status" value="1"/>
</dbReference>
<dbReference type="Pfam" id="PF24681">
    <property type="entry name" value="Kelch_KLHDC2_KLHL20_DRC7"/>
    <property type="match status" value="1"/>
</dbReference>
<dbReference type="Proteomes" id="UP001172155">
    <property type="component" value="Unassembled WGS sequence"/>
</dbReference>
<keyword evidence="5" id="KW-0732">Signal</keyword>
<dbReference type="SUPFAM" id="SSF117281">
    <property type="entry name" value="Kelch motif"/>
    <property type="match status" value="1"/>
</dbReference>
<accession>A0AA40EEE5</accession>
<feature type="region of interest" description="Disordered" evidence="3">
    <location>
        <begin position="601"/>
        <end position="621"/>
    </location>
</feature>
<dbReference type="PANTHER" id="PTHR47435">
    <property type="entry name" value="KELCH REPEAT PROTEIN (AFU_ORTHOLOGUE AFUA_5G12780)"/>
    <property type="match status" value="1"/>
</dbReference>
<reference evidence="6" key="1">
    <citation type="submission" date="2023-06" db="EMBL/GenBank/DDBJ databases">
        <title>Genome-scale phylogeny and comparative genomics of the fungal order Sordariales.</title>
        <authorList>
            <consortium name="Lawrence Berkeley National Laboratory"/>
            <person name="Hensen N."/>
            <person name="Bonometti L."/>
            <person name="Westerberg I."/>
            <person name="Brannstrom I.O."/>
            <person name="Guillou S."/>
            <person name="Cros-Aarteil S."/>
            <person name="Calhoun S."/>
            <person name="Haridas S."/>
            <person name="Kuo A."/>
            <person name="Mondo S."/>
            <person name="Pangilinan J."/>
            <person name="Riley R."/>
            <person name="LaButti K."/>
            <person name="Andreopoulos B."/>
            <person name="Lipzen A."/>
            <person name="Chen C."/>
            <person name="Yanf M."/>
            <person name="Daum C."/>
            <person name="Ng V."/>
            <person name="Clum A."/>
            <person name="Steindorff A."/>
            <person name="Ohm R."/>
            <person name="Martin F."/>
            <person name="Silar P."/>
            <person name="Natvig D."/>
            <person name="Lalanne C."/>
            <person name="Gautier V."/>
            <person name="Ament-velasquez S.L."/>
            <person name="Kruys A."/>
            <person name="Hutchinson M.I."/>
            <person name="Powell A.J."/>
            <person name="Barry K."/>
            <person name="Miller A.N."/>
            <person name="Grigoriev I.V."/>
            <person name="Debuchy R."/>
            <person name="Gladieux P."/>
            <person name="Thoren M.H."/>
            <person name="Johannesson H."/>
        </authorList>
    </citation>
    <scope>NUCLEOTIDE SEQUENCE</scope>
    <source>
        <strain evidence="6">SMH3187-1</strain>
    </source>
</reference>
<feature type="compositionally biased region" description="Polar residues" evidence="3">
    <location>
        <begin position="510"/>
        <end position="530"/>
    </location>
</feature>
<evidence type="ECO:0000313" key="6">
    <source>
        <dbReference type="EMBL" id="KAK0738409.1"/>
    </source>
</evidence>
<feature type="chain" id="PRO_5041261775" description="Galactose oxidase" evidence="5">
    <location>
        <begin position="31"/>
        <end position="700"/>
    </location>
</feature>
<evidence type="ECO:0000256" key="3">
    <source>
        <dbReference type="SAM" id="MobiDB-lite"/>
    </source>
</evidence>
<sequence length="700" mass="75185">MRLRVDGVAATARPLHLLLSLCLLACPTVAQPDPLKNFCRRFGHQTAVLDGKLFIDGGLVNYSPISQYPSNYSNTNLLYHDLKVMGSGKMPQLYSNLTKNNSIPSVHGGTLWTDDVNKRLYLFGGETHQQPPSPYFNLWSFDVLENQWVSFGPSQQGPINGVSYGAGASISQRGEGYYLGGWMSNDSVPGWSGPPVATSSMVKYDMNKNEWTNITGPTDSIRRAEGVLMFIPIGDDGMLVYFGGVQDRYQNGTIVGQPMDQIWLYDVLSSKWYSQTATGTVPKMRARFCAGATWATDQSSYNIYLYGGAGMPPDTAGFDDVYILTIPSFQWIKLYPDGDETGQYPHHSLSCNVIDNAQMIIIGGNFPLFTDCDVPDQFGTHNLDMGLQNPEKAPWQLFRPANLTTYSVPDPILRVIGGSGRGGAMKRAPDKGFSNPDLKVLMTRKATFAVRTPTRDVTQPTDTNNSNSSKSRSLSAGVIGGIAAGSAVAMLLFLATAIWCIRRRRRSRQTLLNEKQPAPGTNGNLPPTSSDGRHPWPPHSPASLSFSPTNPPPTSPFLTASAQYYAARPPAELDAAPGSNIWHSPDGITYELIPPSSAAGGVSPFSGAAGGSSTTGTGSSEVMQTKIDSEGRVWVQVPMTVGGGGSSYIGSSPITPESAGPAQELDTDDKRENVGWAGLGGGAGGGAGERMGVHQTYYHP</sequence>
<keyword evidence="7" id="KW-1185">Reference proteome</keyword>
<evidence type="ECO:0000256" key="4">
    <source>
        <dbReference type="SAM" id="Phobius"/>
    </source>
</evidence>
<keyword evidence="1" id="KW-0677">Repeat</keyword>
<evidence type="ECO:0000256" key="5">
    <source>
        <dbReference type="SAM" id="SignalP"/>
    </source>
</evidence>
<dbReference type="InterPro" id="IPR015915">
    <property type="entry name" value="Kelch-typ_b-propeller"/>
</dbReference>
<keyword evidence="2" id="KW-0408">Iron</keyword>
<organism evidence="6 7">
    <name type="scientific">Schizothecium vesticola</name>
    <dbReference type="NCBI Taxonomy" id="314040"/>
    <lineage>
        <taxon>Eukaryota</taxon>
        <taxon>Fungi</taxon>
        <taxon>Dikarya</taxon>
        <taxon>Ascomycota</taxon>
        <taxon>Pezizomycotina</taxon>
        <taxon>Sordariomycetes</taxon>
        <taxon>Sordariomycetidae</taxon>
        <taxon>Sordariales</taxon>
        <taxon>Schizotheciaceae</taxon>
        <taxon>Schizothecium</taxon>
    </lineage>
</organism>
<feature type="compositionally biased region" description="Low complexity" evidence="3">
    <location>
        <begin position="601"/>
        <end position="620"/>
    </location>
</feature>
<keyword evidence="4" id="KW-0472">Membrane</keyword>
<keyword evidence="4" id="KW-1133">Transmembrane helix</keyword>
<gene>
    <name evidence="6" type="ORF">B0T18DRAFT_441144</name>
</gene>
<evidence type="ECO:0000313" key="7">
    <source>
        <dbReference type="Proteomes" id="UP001172155"/>
    </source>
</evidence>